<dbReference type="Proteomes" id="UP000503447">
    <property type="component" value="Chromosome"/>
</dbReference>
<accession>A0A6M5YKV4</accession>
<evidence type="ECO:0000313" key="3">
    <source>
        <dbReference type="EMBL" id="QJW94608.1"/>
    </source>
</evidence>
<organism evidence="3 4">
    <name type="scientific">Frigoriglobus tundricola</name>
    <dbReference type="NCBI Taxonomy" id="2774151"/>
    <lineage>
        <taxon>Bacteria</taxon>
        <taxon>Pseudomonadati</taxon>
        <taxon>Planctomycetota</taxon>
        <taxon>Planctomycetia</taxon>
        <taxon>Gemmatales</taxon>
        <taxon>Gemmataceae</taxon>
        <taxon>Frigoriglobus</taxon>
    </lineage>
</organism>
<evidence type="ECO:0000259" key="2">
    <source>
        <dbReference type="PROSITE" id="PS50878"/>
    </source>
</evidence>
<dbReference type="EMBL" id="CP053452">
    <property type="protein sequence ID" value="QJW94608.1"/>
    <property type="molecule type" value="Genomic_DNA"/>
</dbReference>
<dbReference type="AlphaFoldDB" id="A0A6M5YKV4"/>
<dbReference type="SUPFAM" id="SSF56672">
    <property type="entry name" value="DNA/RNA polymerases"/>
    <property type="match status" value="1"/>
</dbReference>
<dbReference type="InterPro" id="IPR051083">
    <property type="entry name" value="GrpII_Intron_Splice-Mob/Def"/>
</dbReference>
<dbReference type="PANTHER" id="PTHR34047:SF8">
    <property type="entry name" value="PROTEIN YKFC"/>
    <property type="match status" value="1"/>
</dbReference>
<name>A0A6M5YKV4_9BACT</name>
<dbReference type="PANTHER" id="PTHR34047">
    <property type="entry name" value="NUCLEAR INTRON MATURASE 1, MITOCHONDRIAL-RELATED"/>
    <property type="match status" value="1"/>
</dbReference>
<feature type="domain" description="Reverse transcriptase" evidence="2">
    <location>
        <begin position="102"/>
        <end position="327"/>
    </location>
</feature>
<evidence type="ECO:0000256" key="1">
    <source>
        <dbReference type="ARBA" id="ARBA00034120"/>
    </source>
</evidence>
<protein>
    <recommendedName>
        <fullName evidence="2">Reverse transcriptase domain-containing protein</fullName>
    </recommendedName>
</protein>
<dbReference type="Pfam" id="PF00078">
    <property type="entry name" value="RVT_1"/>
    <property type="match status" value="1"/>
</dbReference>
<dbReference type="InterPro" id="IPR043502">
    <property type="entry name" value="DNA/RNA_pol_sf"/>
</dbReference>
<dbReference type="PROSITE" id="PS50878">
    <property type="entry name" value="RT_POL"/>
    <property type="match status" value="1"/>
</dbReference>
<gene>
    <name evidence="3" type="ORF">FTUN_2130</name>
</gene>
<proteinExistence type="inferred from homology"/>
<dbReference type="RefSeq" id="WP_171470566.1">
    <property type="nucleotide sequence ID" value="NZ_CP053452.2"/>
</dbReference>
<sequence>MSEKVTADLPHDPCAFASVLFHAGHPEDVLNRWVNLLRTVSPRGWDAVKVYAPEVMNLIADPRVLFVAAVALRARGPKAPGRNGLPLDALCTDELWKMCTALGHAIRAGTYRPGTERVRWVEKASLTGKRPIVISDVQDKVVQKAAERVLRSMLDPHFDPLSFAFRPSRGRFEAMAVAEQLARSGHPVWVTHDLVDAFRRVPVPRLMEVFFKLLPCPRLRAFLGMVLPAQSRAVGGIKQGGPLSPLALEVYLTHVLHGPWRGAGLPVRLLRYADDLLLTAADENTACAADAALRVLLAPTGMRLKHTFEEARCDLRSQPAEWLGFRFRLDGDRFRIDLGARAFEKLGRRFVLAHAKARSADRAVAVLRHWVDQLGPCFPRKKREVVCTKAILTAQEHGFEETVGVAELVERWEASAERWKAIRRRVRRNPGYLVEAALSYPTPTSNVW</sequence>
<comment type="similarity">
    <text evidence="1">Belongs to the bacterial reverse transcriptase family.</text>
</comment>
<evidence type="ECO:0000313" key="4">
    <source>
        <dbReference type="Proteomes" id="UP000503447"/>
    </source>
</evidence>
<dbReference type="KEGG" id="ftj:FTUN_2130"/>
<dbReference type="InterPro" id="IPR000477">
    <property type="entry name" value="RT_dom"/>
</dbReference>
<reference evidence="4" key="1">
    <citation type="submission" date="2020-05" db="EMBL/GenBank/DDBJ databases">
        <title>Frigoriglobus tundricola gen. nov., sp. nov., a psychrotolerant cellulolytic planctomycete of the family Gemmataceae with two divergent copies of 16S rRNA gene.</title>
        <authorList>
            <person name="Kulichevskaya I.S."/>
            <person name="Ivanova A.A."/>
            <person name="Naumoff D.G."/>
            <person name="Beletsky A.V."/>
            <person name="Rijpstra W.I.C."/>
            <person name="Sinninghe Damste J.S."/>
            <person name="Mardanov A.V."/>
            <person name="Ravin N.V."/>
            <person name="Dedysh S.N."/>
        </authorList>
    </citation>
    <scope>NUCLEOTIDE SEQUENCE [LARGE SCALE GENOMIC DNA]</scope>
    <source>
        <strain evidence="4">PL17</strain>
    </source>
</reference>
<keyword evidence="4" id="KW-1185">Reference proteome</keyword>